<evidence type="ECO:0000259" key="2">
    <source>
        <dbReference type="PROSITE" id="PS50041"/>
    </source>
</evidence>
<protein>
    <submittedName>
        <fullName evidence="3">Macrophage mannose receptor 1</fullName>
    </submittedName>
</protein>
<feature type="chain" id="PRO_5012668973" evidence="1">
    <location>
        <begin position="25"/>
        <end position="183"/>
    </location>
</feature>
<keyword evidence="1" id="KW-0732">Signal</keyword>
<accession>A0A226E9I7</accession>
<dbReference type="EMBL" id="LNIX01000005">
    <property type="protein sequence ID" value="OXA53774.1"/>
    <property type="molecule type" value="Genomic_DNA"/>
</dbReference>
<gene>
    <name evidence="3" type="ORF">Fcan01_11893</name>
</gene>
<evidence type="ECO:0000256" key="1">
    <source>
        <dbReference type="SAM" id="SignalP"/>
    </source>
</evidence>
<sequence>MLVFKELTALSVLSLLALFGTVAPTTVEKRSKQDLQQIPNKLRLKDGRELVPVVIVEGKEYFVDSGYRNISWTDAVAYCASFNMSIGETVTAHQYQQVYLFVPLFYNFWLGGTNAFSGTNEWFWRTDRVPFNYTRWGATQPNSRNSCMYFIEELQIWWSIDCLDHTGEPEEIYVLCQRPVVSK</sequence>
<dbReference type="SUPFAM" id="SSF56436">
    <property type="entry name" value="C-type lectin-like"/>
    <property type="match status" value="1"/>
</dbReference>
<comment type="caution">
    <text evidence="3">The sequence shown here is derived from an EMBL/GenBank/DDBJ whole genome shotgun (WGS) entry which is preliminary data.</text>
</comment>
<dbReference type="PROSITE" id="PS50041">
    <property type="entry name" value="C_TYPE_LECTIN_2"/>
    <property type="match status" value="1"/>
</dbReference>
<dbReference type="InterPro" id="IPR001304">
    <property type="entry name" value="C-type_lectin-like"/>
</dbReference>
<keyword evidence="3" id="KW-0675">Receptor</keyword>
<organism evidence="3 4">
    <name type="scientific">Folsomia candida</name>
    <name type="common">Springtail</name>
    <dbReference type="NCBI Taxonomy" id="158441"/>
    <lineage>
        <taxon>Eukaryota</taxon>
        <taxon>Metazoa</taxon>
        <taxon>Ecdysozoa</taxon>
        <taxon>Arthropoda</taxon>
        <taxon>Hexapoda</taxon>
        <taxon>Collembola</taxon>
        <taxon>Entomobryomorpha</taxon>
        <taxon>Isotomoidea</taxon>
        <taxon>Isotomidae</taxon>
        <taxon>Proisotominae</taxon>
        <taxon>Folsomia</taxon>
    </lineage>
</organism>
<keyword evidence="4" id="KW-1185">Reference proteome</keyword>
<dbReference type="InterPro" id="IPR016187">
    <property type="entry name" value="CTDL_fold"/>
</dbReference>
<reference evidence="3 4" key="1">
    <citation type="submission" date="2015-12" db="EMBL/GenBank/DDBJ databases">
        <title>The genome of Folsomia candida.</title>
        <authorList>
            <person name="Faddeeva A."/>
            <person name="Derks M.F."/>
            <person name="Anvar Y."/>
            <person name="Smit S."/>
            <person name="Van Straalen N."/>
            <person name="Roelofs D."/>
        </authorList>
    </citation>
    <scope>NUCLEOTIDE SEQUENCE [LARGE SCALE GENOMIC DNA]</scope>
    <source>
        <strain evidence="3 4">VU population</strain>
        <tissue evidence="3">Whole body</tissue>
    </source>
</reference>
<name>A0A226E9I7_FOLCA</name>
<evidence type="ECO:0000313" key="3">
    <source>
        <dbReference type="EMBL" id="OXA53774.1"/>
    </source>
</evidence>
<dbReference type="Proteomes" id="UP000198287">
    <property type="component" value="Unassembled WGS sequence"/>
</dbReference>
<dbReference type="SMART" id="SM00034">
    <property type="entry name" value="CLECT"/>
    <property type="match status" value="1"/>
</dbReference>
<dbReference type="AlphaFoldDB" id="A0A226E9I7"/>
<feature type="signal peptide" evidence="1">
    <location>
        <begin position="1"/>
        <end position="24"/>
    </location>
</feature>
<dbReference type="InterPro" id="IPR016186">
    <property type="entry name" value="C-type_lectin-like/link_sf"/>
</dbReference>
<evidence type="ECO:0000313" key="4">
    <source>
        <dbReference type="Proteomes" id="UP000198287"/>
    </source>
</evidence>
<dbReference type="Gene3D" id="3.10.100.10">
    <property type="entry name" value="Mannose-Binding Protein A, subunit A"/>
    <property type="match status" value="1"/>
</dbReference>
<feature type="domain" description="C-type lectin" evidence="2">
    <location>
        <begin position="56"/>
        <end position="162"/>
    </location>
</feature>
<dbReference type="CDD" id="cd00037">
    <property type="entry name" value="CLECT"/>
    <property type="match status" value="1"/>
</dbReference>
<dbReference type="OrthoDB" id="6430060at2759"/>
<proteinExistence type="predicted"/>